<dbReference type="InterPro" id="IPR051169">
    <property type="entry name" value="NADH-Q_oxidoreductase"/>
</dbReference>
<dbReference type="SUPFAM" id="SSF51905">
    <property type="entry name" value="FAD/NAD(P)-binding domain"/>
    <property type="match status" value="1"/>
</dbReference>
<comment type="similarity">
    <text evidence="2">Belongs to the NADH dehydrogenase family.</text>
</comment>
<dbReference type="InterPro" id="IPR036188">
    <property type="entry name" value="FAD/NAD-bd_sf"/>
</dbReference>
<keyword evidence="4" id="KW-0274">FAD</keyword>
<accession>A0ABX8V7Z6</accession>
<dbReference type="InterPro" id="IPR023753">
    <property type="entry name" value="FAD/NAD-binding_dom"/>
</dbReference>
<dbReference type="PRINTS" id="PR00411">
    <property type="entry name" value="PNDRDTASEI"/>
</dbReference>
<keyword evidence="3" id="KW-0285">Flavoprotein</keyword>
<evidence type="ECO:0000256" key="6">
    <source>
        <dbReference type="SAM" id="Phobius"/>
    </source>
</evidence>
<evidence type="ECO:0000313" key="9">
    <source>
        <dbReference type="EMBL" id="QYF49150.1"/>
    </source>
</evidence>
<organism evidence="9 10">
    <name type="scientific">Candidatus Rhabdochlamydia oedothoracis</name>
    <dbReference type="NCBI Taxonomy" id="2720720"/>
    <lineage>
        <taxon>Bacteria</taxon>
        <taxon>Pseudomonadati</taxon>
        <taxon>Chlamydiota</taxon>
        <taxon>Chlamydiia</taxon>
        <taxon>Parachlamydiales</taxon>
        <taxon>Candidatus Rhabdochlamydiaceae</taxon>
        <taxon>Candidatus Rhabdochlamydia</taxon>
    </lineage>
</organism>
<comment type="cofactor">
    <cofactor evidence="1">
        <name>FAD</name>
        <dbReference type="ChEBI" id="CHEBI:57692"/>
    </cofactor>
</comment>
<dbReference type="Proteomes" id="UP000826014">
    <property type="component" value="Chromosome"/>
</dbReference>
<proteinExistence type="inferred from homology"/>
<evidence type="ECO:0000256" key="3">
    <source>
        <dbReference type="ARBA" id="ARBA00022630"/>
    </source>
</evidence>
<evidence type="ECO:0000313" key="10">
    <source>
        <dbReference type="Proteomes" id="UP000826014"/>
    </source>
</evidence>
<evidence type="ECO:0000256" key="4">
    <source>
        <dbReference type="ARBA" id="ARBA00022827"/>
    </source>
</evidence>
<dbReference type="RefSeq" id="WP_215217294.1">
    <property type="nucleotide sequence ID" value="NZ_CP075587.1"/>
</dbReference>
<keyword evidence="6" id="KW-0472">Membrane</keyword>
<evidence type="ECO:0000256" key="5">
    <source>
        <dbReference type="ARBA" id="ARBA00023002"/>
    </source>
</evidence>
<keyword evidence="10" id="KW-1185">Reference proteome</keyword>
<dbReference type="Pfam" id="PF22366">
    <property type="entry name" value="NDH2_C"/>
    <property type="match status" value="1"/>
</dbReference>
<name>A0ABX8V7Z6_9BACT</name>
<keyword evidence="6" id="KW-1133">Transmembrane helix</keyword>
<evidence type="ECO:0000259" key="7">
    <source>
        <dbReference type="Pfam" id="PF07992"/>
    </source>
</evidence>
<dbReference type="InterPro" id="IPR054585">
    <property type="entry name" value="NDH2-like_C"/>
</dbReference>
<sequence length="418" mass="46567">MTKSRLIIIGGGFGGLNAAKALKKANVDILLIDKMNYHLFQPLLYEVATAALSPGEIATPLREILRNQENVSVIMGEVTDINTAQKQVILSNQAWFGYDYLIIATGARHSYFGNDQWEAFAPGLKTIPDALNIREQILISFEKAERADFGSILPYLTFVIIGGGPTGVEMAGAIAEIAYKTMFKNFRKINPEKAQIFLIEACPNILPSYPERLSKRAKKDLEKLGVRVLNNTKVTNIDDSGVQIADTFIASKNIIWAAGNQASKLLNCLNTPLDRAGRVIVEPDLTLSNLPEVFVIGDAAHMEYKDKLLPGIAPVAIQQGRYVAKTIIRDLDKKNRKPFKYFDKGSMATIGKAKAIAFIGKLQFTGFIAWLIWAFIHLIYLIGFRDRFIVLIEWVMTLISGKRGVRLIYSRSIDEIKE</sequence>
<keyword evidence="5" id="KW-0560">Oxidoreductase</keyword>
<keyword evidence="6" id="KW-0812">Transmembrane</keyword>
<gene>
    <name evidence="9" type="ORF">RHABOEDO_001428</name>
</gene>
<dbReference type="PRINTS" id="PR00368">
    <property type="entry name" value="FADPNR"/>
</dbReference>
<feature type="domain" description="FAD/NAD(P)-binding" evidence="7">
    <location>
        <begin position="5"/>
        <end position="320"/>
    </location>
</feature>
<evidence type="ECO:0000256" key="1">
    <source>
        <dbReference type="ARBA" id="ARBA00001974"/>
    </source>
</evidence>
<dbReference type="Gene3D" id="3.50.50.100">
    <property type="match status" value="1"/>
</dbReference>
<feature type="domain" description="External alternative NADH-ubiquinone oxidoreductase-like C-terminal" evidence="8">
    <location>
        <begin position="344"/>
        <end position="401"/>
    </location>
</feature>
<evidence type="ECO:0000259" key="8">
    <source>
        <dbReference type="Pfam" id="PF22366"/>
    </source>
</evidence>
<protein>
    <submittedName>
        <fullName evidence="9">NADH dehydrogenase</fullName>
    </submittedName>
</protein>
<dbReference type="PANTHER" id="PTHR42913">
    <property type="entry name" value="APOPTOSIS-INDUCING FACTOR 1"/>
    <property type="match status" value="1"/>
</dbReference>
<dbReference type="EMBL" id="CP075587">
    <property type="protein sequence ID" value="QYF49150.1"/>
    <property type="molecule type" value="Genomic_DNA"/>
</dbReference>
<dbReference type="PANTHER" id="PTHR42913:SF3">
    <property type="entry name" value="64 KDA MITOCHONDRIAL NADH DEHYDROGENASE (EUROFUNG)"/>
    <property type="match status" value="1"/>
</dbReference>
<feature type="transmembrane region" description="Helical" evidence="6">
    <location>
        <begin position="362"/>
        <end position="382"/>
    </location>
</feature>
<evidence type="ECO:0000256" key="2">
    <source>
        <dbReference type="ARBA" id="ARBA00005272"/>
    </source>
</evidence>
<reference evidence="9 10" key="1">
    <citation type="journal article" date="2022" name="bioRxiv">
        <title>Ecology and evolution of chlamydial symbionts of arthropods.</title>
        <authorList>
            <person name="Halter T."/>
            <person name="Koestlbacher S."/>
            <person name="Collingro A."/>
            <person name="Sixt B.S."/>
            <person name="Toenshoff E.R."/>
            <person name="Hendrickx F."/>
            <person name="Kostanjsek R."/>
            <person name="Horn M."/>
        </authorList>
    </citation>
    <scope>NUCLEOTIDE SEQUENCE [LARGE SCALE GENOMIC DNA]</scope>
    <source>
        <strain evidence="9">W744xW776</strain>
    </source>
</reference>
<dbReference type="Pfam" id="PF07992">
    <property type="entry name" value="Pyr_redox_2"/>
    <property type="match status" value="1"/>
</dbReference>